<feature type="domain" description="ABC3 transporter permease C-terminal" evidence="7">
    <location>
        <begin position="278"/>
        <end position="401"/>
    </location>
</feature>
<keyword evidence="3 6" id="KW-0812">Transmembrane</keyword>
<feature type="transmembrane region" description="Helical" evidence="6">
    <location>
        <begin position="21"/>
        <end position="43"/>
    </location>
</feature>
<dbReference type="Pfam" id="PF12704">
    <property type="entry name" value="MacB_PCD"/>
    <property type="match status" value="1"/>
</dbReference>
<dbReference type="GO" id="GO:0022857">
    <property type="term" value="F:transmembrane transporter activity"/>
    <property type="evidence" value="ECO:0007669"/>
    <property type="project" value="TreeGrafter"/>
</dbReference>
<gene>
    <name evidence="9" type="ORF">BC742_1623</name>
</gene>
<name>A0A495VR27_9BACT</name>
<dbReference type="InterPro" id="IPR050250">
    <property type="entry name" value="Macrolide_Exporter_MacB"/>
</dbReference>
<dbReference type="EMBL" id="RBXN01000005">
    <property type="protein sequence ID" value="RKT51350.1"/>
    <property type="molecule type" value="Genomic_DNA"/>
</dbReference>
<keyword evidence="2" id="KW-1003">Cell membrane</keyword>
<accession>A0A495VR27</accession>
<dbReference type="InterPro" id="IPR025857">
    <property type="entry name" value="MacB_PCD"/>
</dbReference>
<dbReference type="Pfam" id="PF02687">
    <property type="entry name" value="FtsX"/>
    <property type="match status" value="1"/>
</dbReference>
<comment type="subcellular location">
    <subcellularLocation>
        <location evidence="1">Cell membrane</location>
        <topology evidence="1">Multi-pass membrane protein</topology>
    </subcellularLocation>
</comment>
<feature type="transmembrane region" description="Helical" evidence="6">
    <location>
        <begin position="363"/>
        <end position="396"/>
    </location>
</feature>
<evidence type="ECO:0000256" key="3">
    <source>
        <dbReference type="ARBA" id="ARBA00022692"/>
    </source>
</evidence>
<evidence type="ECO:0000259" key="7">
    <source>
        <dbReference type="Pfam" id="PF02687"/>
    </source>
</evidence>
<dbReference type="RefSeq" id="WP_022390117.1">
    <property type="nucleotide sequence ID" value="NZ_KI440787.1"/>
</dbReference>
<keyword evidence="10" id="KW-1185">Reference proteome</keyword>
<proteinExistence type="predicted"/>
<evidence type="ECO:0000256" key="4">
    <source>
        <dbReference type="ARBA" id="ARBA00022989"/>
    </source>
</evidence>
<dbReference type="GeneID" id="92929501"/>
<dbReference type="OrthoDB" id="1109882at2"/>
<evidence type="ECO:0000313" key="10">
    <source>
        <dbReference type="Proteomes" id="UP000269493"/>
    </source>
</evidence>
<evidence type="ECO:0000256" key="1">
    <source>
        <dbReference type="ARBA" id="ARBA00004651"/>
    </source>
</evidence>
<keyword evidence="4 6" id="KW-1133">Transmembrane helix</keyword>
<feature type="transmembrane region" description="Helical" evidence="6">
    <location>
        <begin position="317"/>
        <end position="343"/>
    </location>
</feature>
<evidence type="ECO:0000256" key="6">
    <source>
        <dbReference type="SAM" id="Phobius"/>
    </source>
</evidence>
<feature type="transmembrane region" description="Helical" evidence="6">
    <location>
        <begin position="271"/>
        <end position="296"/>
    </location>
</feature>
<dbReference type="GO" id="GO:0005886">
    <property type="term" value="C:plasma membrane"/>
    <property type="evidence" value="ECO:0007669"/>
    <property type="project" value="UniProtKB-SubCell"/>
</dbReference>
<protein>
    <submittedName>
        <fullName evidence="9">FtsX-like permease family protein</fullName>
    </submittedName>
</protein>
<organism evidence="9 10">
    <name type="scientific">Coprobacter fastidiosus NSB1 = JCM 33896</name>
    <dbReference type="NCBI Taxonomy" id="1349822"/>
    <lineage>
        <taxon>Bacteria</taxon>
        <taxon>Pseudomonadati</taxon>
        <taxon>Bacteroidota</taxon>
        <taxon>Bacteroidia</taxon>
        <taxon>Bacteroidales</taxon>
        <taxon>Barnesiellaceae</taxon>
        <taxon>Coprobacter</taxon>
    </lineage>
</organism>
<dbReference type="Proteomes" id="UP000269493">
    <property type="component" value="Unassembled WGS sequence"/>
</dbReference>
<sequence>MKIVLSYIKTALYNIKRNKAYAIFYILGTTLAFVFIAIILHVVKLITTDAEPMLYGDRIVTVSGSQLYNMQGQYIGGIYPMEMEQFFAALKGYEMVSYDNDESSIVYMNDQLKAVDVSFIGGDYFKMYQYRFIDGTSFDREDAREGKKVAVIKESLARVGFPGGKAVGEKIKIQGIEYEVIGVVADYSMFSAPTLASVWIPYRYNKFIPSAHFCYNVNILFPEDMDVTQMKELVCNNVRATVENRGMTVDILPEKIYTKKEERIREYGTNIMLYGAGAAIFLLLIIPALNIVTLNFSNMESRASEIAISRAIGATRISVFFQIMGENFFLVLIGAILGVLLVLPMSYGVQSLVLGGSLNEKMLLIASLDMSVIWCQVLPLAILFSLLSGGLPAYLITRKNIAEVLKGGNE</sequence>
<reference evidence="9 10" key="1">
    <citation type="submission" date="2018-10" db="EMBL/GenBank/DDBJ databases">
        <title>Genomic Encyclopedia of Archaeal and Bacterial Type Strains, Phase II (KMG-II): from individual species to whole genera.</title>
        <authorList>
            <person name="Goeker M."/>
        </authorList>
    </citation>
    <scope>NUCLEOTIDE SEQUENCE [LARGE SCALE GENOMIC DNA]</scope>
    <source>
        <strain evidence="9 10">NSB1</strain>
    </source>
</reference>
<dbReference type="InterPro" id="IPR003838">
    <property type="entry name" value="ABC3_permease_C"/>
</dbReference>
<evidence type="ECO:0000259" key="8">
    <source>
        <dbReference type="Pfam" id="PF12704"/>
    </source>
</evidence>
<keyword evidence="5 6" id="KW-0472">Membrane</keyword>
<evidence type="ECO:0000256" key="5">
    <source>
        <dbReference type="ARBA" id="ARBA00023136"/>
    </source>
</evidence>
<comment type="caution">
    <text evidence="9">The sequence shown here is derived from an EMBL/GenBank/DDBJ whole genome shotgun (WGS) entry which is preliminary data.</text>
</comment>
<dbReference type="PANTHER" id="PTHR30572">
    <property type="entry name" value="MEMBRANE COMPONENT OF TRANSPORTER-RELATED"/>
    <property type="match status" value="1"/>
</dbReference>
<feature type="domain" description="MacB-like periplasmic core" evidence="8">
    <location>
        <begin position="25"/>
        <end position="230"/>
    </location>
</feature>
<evidence type="ECO:0000256" key="2">
    <source>
        <dbReference type="ARBA" id="ARBA00022475"/>
    </source>
</evidence>
<dbReference type="AlphaFoldDB" id="A0A495VR27"/>
<evidence type="ECO:0000313" key="9">
    <source>
        <dbReference type="EMBL" id="RKT51350.1"/>
    </source>
</evidence>
<dbReference type="PANTHER" id="PTHR30572:SF18">
    <property type="entry name" value="ABC-TYPE MACROLIDE FAMILY EXPORT SYSTEM PERMEASE COMPONENT 2"/>
    <property type="match status" value="1"/>
</dbReference>